<dbReference type="OMA" id="PSAIEYM"/>
<evidence type="ECO:0000259" key="4">
    <source>
        <dbReference type="Pfam" id="PF07967"/>
    </source>
</evidence>
<feature type="region of interest" description="Disordered" evidence="3">
    <location>
        <begin position="717"/>
        <end position="738"/>
    </location>
</feature>
<keyword evidence="6" id="KW-1185">Reference proteome</keyword>
<reference evidence="5 6" key="1">
    <citation type="journal article" date="2017" name="Mol. Plant">
        <title>The Genome of Medicinal Plant Macleaya cordata Provides New Insights into Benzylisoquinoline Alkaloids Metabolism.</title>
        <authorList>
            <person name="Liu X."/>
            <person name="Liu Y."/>
            <person name="Huang P."/>
            <person name="Ma Y."/>
            <person name="Qing Z."/>
            <person name="Tang Q."/>
            <person name="Cao H."/>
            <person name="Cheng P."/>
            <person name="Zheng Y."/>
            <person name="Yuan Z."/>
            <person name="Zhou Y."/>
            <person name="Liu J."/>
            <person name="Tang Z."/>
            <person name="Zhuo Y."/>
            <person name="Zhang Y."/>
            <person name="Yu L."/>
            <person name="Huang J."/>
            <person name="Yang P."/>
            <person name="Peng Q."/>
            <person name="Zhang J."/>
            <person name="Jiang W."/>
            <person name="Zhang Z."/>
            <person name="Lin K."/>
            <person name="Ro D.K."/>
            <person name="Chen X."/>
            <person name="Xiong X."/>
            <person name="Shang Y."/>
            <person name="Huang S."/>
            <person name="Zeng J."/>
        </authorList>
    </citation>
    <scope>NUCLEOTIDE SEQUENCE [LARGE SCALE GENOMIC DNA]</scope>
    <source>
        <strain evidence="6">cv. BLH2017</strain>
        <tissue evidence="5">Root</tissue>
    </source>
</reference>
<feature type="compositionally biased region" description="Basic and acidic residues" evidence="3">
    <location>
        <begin position="7"/>
        <end position="23"/>
    </location>
</feature>
<dbReference type="PANTHER" id="PTHR15835:SF6">
    <property type="entry name" value="ZINC FINGER C3HC-TYPE PROTEIN 1"/>
    <property type="match status" value="1"/>
</dbReference>
<accession>A0A200RAM7</accession>
<evidence type="ECO:0000256" key="2">
    <source>
        <dbReference type="ARBA" id="ARBA00023242"/>
    </source>
</evidence>
<organism evidence="5 6">
    <name type="scientific">Macleaya cordata</name>
    <name type="common">Five-seeded plume-poppy</name>
    <name type="synonym">Bocconia cordata</name>
    <dbReference type="NCBI Taxonomy" id="56857"/>
    <lineage>
        <taxon>Eukaryota</taxon>
        <taxon>Viridiplantae</taxon>
        <taxon>Streptophyta</taxon>
        <taxon>Embryophyta</taxon>
        <taxon>Tracheophyta</taxon>
        <taxon>Spermatophyta</taxon>
        <taxon>Magnoliopsida</taxon>
        <taxon>Ranunculales</taxon>
        <taxon>Papaveraceae</taxon>
        <taxon>Papaveroideae</taxon>
        <taxon>Macleaya</taxon>
    </lineage>
</organism>
<evidence type="ECO:0000256" key="3">
    <source>
        <dbReference type="SAM" id="MobiDB-lite"/>
    </source>
</evidence>
<dbReference type="GO" id="GO:0005634">
    <property type="term" value="C:nucleus"/>
    <property type="evidence" value="ECO:0007669"/>
    <property type="project" value="UniProtKB-SubCell"/>
</dbReference>
<dbReference type="Pfam" id="PF07967">
    <property type="entry name" value="zf-C3HC"/>
    <property type="match status" value="1"/>
</dbReference>
<dbReference type="AlphaFoldDB" id="A0A200RAM7"/>
<feature type="region of interest" description="Disordered" evidence="3">
    <location>
        <begin position="1"/>
        <end position="55"/>
    </location>
</feature>
<comment type="caution">
    <text evidence="5">The sequence shown here is derived from an EMBL/GenBank/DDBJ whole genome shotgun (WGS) entry which is preliminary data.</text>
</comment>
<evidence type="ECO:0000313" key="6">
    <source>
        <dbReference type="Proteomes" id="UP000195402"/>
    </source>
</evidence>
<feature type="domain" description="C3HC-type" evidence="4">
    <location>
        <begin position="84"/>
        <end position="209"/>
    </location>
</feature>
<dbReference type="EMBL" id="MVGT01000179">
    <property type="protein sequence ID" value="OVA19767.1"/>
    <property type="molecule type" value="Genomic_DNA"/>
</dbReference>
<feature type="region of interest" description="Disordered" evidence="3">
    <location>
        <begin position="534"/>
        <end position="580"/>
    </location>
</feature>
<dbReference type="OrthoDB" id="614844at2759"/>
<dbReference type="InterPro" id="IPR012935">
    <property type="entry name" value="NuBaID_N"/>
</dbReference>
<feature type="compositionally biased region" description="Basic and acidic residues" evidence="3">
    <location>
        <begin position="41"/>
        <end position="50"/>
    </location>
</feature>
<keyword evidence="2" id="KW-0539">Nucleus</keyword>
<gene>
    <name evidence="5" type="ORF">BVC80_8581g5</name>
</gene>
<dbReference type="FunCoup" id="A0A200RAM7">
    <property type="interactions" value="2406"/>
</dbReference>
<dbReference type="STRING" id="56857.A0A200RAM7"/>
<dbReference type="GO" id="GO:0008270">
    <property type="term" value="F:zinc ion binding"/>
    <property type="evidence" value="ECO:0007669"/>
    <property type="project" value="InterPro"/>
</dbReference>
<sequence>MTGDEDSEKRFQSIMDKLFDSPRSKTLSSSPGNGTSKSKKRGDSVKEGSESKNSSGSIISVGGFKRSAISSGSALSLEVPLCRPWDRGDLLRRLSTFKSMTWFGKPKAVSAVNCARRGWISVEMDIIACEACGARLLFSTPSSWTQQQIEKAAAVFSLKLDSGHRLLCPWIDNACEETLAQFPPTSAPALADGYKERYVALMQLSALPKVSSSAIDYMRSPRLENFLEQSSTLELGLGFADTSTIKYLGDEHEAVSPHLYYQAQKLIALCGWETRSLPYVVDCDVPSAQLAANAHSKESSTHVNGRNPGIIMCSTSGADEVMDVDEEQQSLSGLQSDPASVVLDCRLCGASVGLWAFSIARRPLELYRLIGSSEVSGQKNPANCDFISSSAFGAPRTDELGKENHVGCNGGVMSTSASTKENSFNLNLSIAGGPPPAKQNYRATVSLPVISRHLRVGITSNSDVRDRIMSDMSCLNESAQCDLKNTNSVQREKDHTDNTLCMQIVQPEDMGSLKRKRTEDEVCISGDDQSCLNSEFNKVDPLRNEKNDDDSSSQSREGLGIGSDATGTVGNGETSKKNPLMTFTDEASNHQQDKESSGISASTSEASYHVLSCVEANATADIAGQTDLQKGNEGEDVQKSLEVQVSKQKLEGVKNTMQSSDNNEIPAAHGLGKEVEQAQPDQAMEFDPIKQHRHFCPWIMSTGNAAPGWQQTLYALDRGKEPSHPSLADSPSSAPMFELDDPITSVRKLFMSPSSTKRRKATQGSS</sequence>
<evidence type="ECO:0000313" key="5">
    <source>
        <dbReference type="EMBL" id="OVA19767.1"/>
    </source>
</evidence>
<name>A0A200RAM7_MACCD</name>
<evidence type="ECO:0000256" key="1">
    <source>
        <dbReference type="ARBA" id="ARBA00004123"/>
    </source>
</evidence>
<protein>
    <submittedName>
        <fullName evidence="5">Zinc finger protein</fullName>
    </submittedName>
</protein>
<proteinExistence type="predicted"/>
<dbReference type="Proteomes" id="UP000195402">
    <property type="component" value="Unassembled WGS sequence"/>
</dbReference>
<dbReference type="InParanoid" id="A0A200RAM7"/>
<comment type="subcellular location">
    <subcellularLocation>
        <location evidence="1">Nucleus</location>
    </subcellularLocation>
</comment>
<feature type="compositionally biased region" description="Basic and acidic residues" evidence="3">
    <location>
        <begin position="537"/>
        <end position="546"/>
    </location>
</feature>
<dbReference type="PANTHER" id="PTHR15835">
    <property type="entry name" value="NUCLEAR-INTERACTING PARTNER OF ALK"/>
    <property type="match status" value="1"/>
</dbReference>
<feature type="compositionally biased region" description="Polar residues" evidence="3">
    <location>
        <begin position="24"/>
        <end position="36"/>
    </location>
</feature>